<evidence type="ECO:0000313" key="2">
    <source>
        <dbReference type="Proteomes" id="UP000028761"/>
    </source>
</evidence>
<reference evidence="1" key="2">
    <citation type="submission" date="2025-08" db="UniProtKB">
        <authorList>
            <consortium name="Ensembl"/>
        </authorList>
    </citation>
    <scope>IDENTIFICATION</scope>
</reference>
<sequence length="74" mass="7923">MEDDSIKEVAIIFIFIFLRQSLTLSPRLECGGMISAHCNLCLLGSNDSSASASQVAGITGISHHARPPLILKRA</sequence>
<keyword evidence="2" id="KW-1185">Reference proteome</keyword>
<name>A0A8I5NHQ8_PAPAN</name>
<dbReference type="PANTHER" id="PTHR12138">
    <property type="entry name" value="PRIMATE-EXPANDED PROTEIN FAMILY"/>
    <property type="match status" value="1"/>
</dbReference>
<dbReference type="PRINTS" id="PR02045">
    <property type="entry name" value="F138DOMAIN"/>
</dbReference>
<dbReference type="Ensembl" id="ENSPANT00000072200.1">
    <property type="protein sequence ID" value="ENSPANP00000048779.1"/>
    <property type="gene ID" value="ENSPANG00000044355.1"/>
</dbReference>
<dbReference type="Proteomes" id="UP000028761">
    <property type="component" value="Chromosome 11"/>
</dbReference>
<proteinExistence type="predicted"/>
<reference evidence="1" key="3">
    <citation type="submission" date="2025-09" db="UniProtKB">
        <authorList>
            <consortium name="Ensembl"/>
        </authorList>
    </citation>
    <scope>IDENTIFICATION</scope>
</reference>
<dbReference type="PANTHER" id="PTHR12138:SF162">
    <property type="entry name" value="CHROMOSOME UNDETERMINED SCAFFOLD_275, WHOLE GENOME SHOTGUN SEQUENCE"/>
    <property type="match status" value="1"/>
</dbReference>
<dbReference type="AlphaFoldDB" id="A0A8I5NHQ8"/>
<evidence type="ECO:0000313" key="1">
    <source>
        <dbReference type="Ensembl" id="ENSPANP00000048779.1"/>
    </source>
</evidence>
<dbReference type="GeneTree" id="ENSGT01150000286943"/>
<accession>A0A8I5NHQ8</accession>
<protein>
    <submittedName>
        <fullName evidence="1">Uncharacterized protein</fullName>
    </submittedName>
</protein>
<reference evidence="1 2" key="1">
    <citation type="submission" date="2012-03" db="EMBL/GenBank/DDBJ databases">
        <title>Whole Genome Assembly of Papio anubis.</title>
        <authorList>
            <person name="Liu Y.L."/>
            <person name="Abraham K.A."/>
            <person name="Akbar H.A."/>
            <person name="Ali S.A."/>
            <person name="Anosike U.A."/>
            <person name="Aqrawi P.A."/>
            <person name="Arias F.A."/>
            <person name="Attaway T.A."/>
            <person name="Awwad R.A."/>
            <person name="Babu C.B."/>
            <person name="Bandaranaike D.B."/>
            <person name="Battles P.B."/>
            <person name="Bell A.B."/>
            <person name="Beltran B.B."/>
            <person name="Berhane-Mersha D.B."/>
            <person name="Bess C.B."/>
            <person name="Bickham C.B."/>
            <person name="Bolden T.B."/>
            <person name="Carter K.C."/>
            <person name="Chau D.C."/>
            <person name="Chavez A.C."/>
            <person name="Clerc-Blankenburg K.C."/>
            <person name="Coyle M.C."/>
            <person name="Dao M.D."/>
            <person name="Davila M.L.D."/>
            <person name="Davy-Carroll L.D."/>
            <person name="Denson S.D."/>
            <person name="Dinh H.D."/>
            <person name="Fernandez S.F."/>
            <person name="Fernando P.F."/>
            <person name="Forbes L.F."/>
            <person name="Francis C.F."/>
            <person name="Francisco L.F."/>
            <person name="Fu Q.F."/>
            <person name="Garcia-Iii R.G."/>
            <person name="Garrett T.G."/>
            <person name="Gross S.G."/>
            <person name="Gubbala S.G."/>
            <person name="Hirani K.H."/>
            <person name="Hogues M.H."/>
            <person name="Hollins B.H."/>
            <person name="Jackson L.J."/>
            <person name="Javaid M.J."/>
            <person name="Jhangiani S.J."/>
            <person name="Johnson A.J."/>
            <person name="Johnson B.J."/>
            <person name="Jones J.J."/>
            <person name="Joshi V.J."/>
            <person name="Kalu J.K."/>
            <person name="Khan N.K."/>
            <person name="Korchina V.K."/>
            <person name="Kovar C.K."/>
            <person name="Lago L.L."/>
            <person name="Lara F.L."/>
            <person name="Le T.-K.L."/>
            <person name="Lee S.L."/>
            <person name="Legall-Iii F.L."/>
            <person name="Lemon S.L."/>
            <person name="Liu J.L."/>
            <person name="Liu Y.-S.L."/>
            <person name="Liyanage D.L."/>
            <person name="Lopez J.L."/>
            <person name="Lorensuhewa L.L."/>
            <person name="Mata R.M."/>
            <person name="Mathew T.M."/>
            <person name="Mercado C.M."/>
            <person name="Mercado I.M."/>
            <person name="Morales K.M."/>
            <person name="Morgan M.M."/>
            <person name="Munidasa M.M."/>
            <person name="Ngo D.N."/>
            <person name="Nguyen L.N."/>
            <person name="Nguyen T.N."/>
            <person name="Nguyen N.N."/>
            <person name="Obregon M.O."/>
            <person name="Okwuonu G.O."/>
            <person name="Ongeri F.O."/>
            <person name="Onwere C.O."/>
            <person name="Osifeso I.O."/>
            <person name="Parra A.P."/>
            <person name="Patil S.P."/>
            <person name="Perez A.P."/>
            <person name="Perez Y.P."/>
            <person name="Pham C.P."/>
            <person name="Pu L.-L.P."/>
            <person name="Puazo M.P."/>
            <person name="Quiroz J.Q."/>
            <person name="Rouhana J.R."/>
            <person name="Ruiz M.R."/>
            <person name="Ruiz S.-J.R."/>
            <person name="Saada N.S."/>
            <person name="Santibanez J.S."/>
            <person name="Scheel M.S."/>
            <person name="Schneider B.S."/>
            <person name="Simmons D.S."/>
            <person name="Sisson I.S."/>
            <person name="Tang L.-Y.T."/>
            <person name="Thornton R.T."/>
            <person name="Tisius J.T."/>
            <person name="Toledanes G.T."/>
            <person name="Trejos Z.T."/>
            <person name="Usmani K.U."/>
            <person name="Varghese R.V."/>
            <person name="Vattathil S.V."/>
            <person name="Vee V.V."/>
            <person name="Walker D.W."/>
            <person name="Weissenberger G.W."/>
            <person name="White C.W."/>
            <person name="Williams A.W."/>
            <person name="Woodworth J.W."/>
            <person name="Wright R.W."/>
            <person name="Zhu Y.Z."/>
            <person name="Han Y.H."/>
            <person name="Newsham I.N."/>
            <person name="Nazareth L.N."/>
            <person name="Worley K.W."/>
            <person name="Muzny D.M."/>
            <person name="Rogers J.R."/>
            <person name="Gibbs R.G."/>
        </authorList>
    </citation>
    <scope>NUCLEOTIDE SEQUENCE [LARGE SCALE GENOMIC DNA]</scope>
</reference>
<organism evidence="1 2">
    <name type="scientific">Papio anubis</name>
    <name type="common">Olive baboon</name>
    <dbReference type="NCBI Taxonomy" id="9555"/>
    <lineage>
        <taxon>Eukaryota</taxon>
        <taxon>Metazoa</taxon>
        <taxon>Chordata</taxon>
        <taxon>Craniata</taxon>
        <taxon>Vertebrata</taxon>
        <taxon>Euteleostomi</taxon>
        <taxon>Mammalia</taxon>
        <taxon>Eutheria</taxon>
        <taxon>Euarchontoglires</taxon>
        <taxon>Primates</taxon>
        <taxon>Haplorrhini</taxon>
        <taxon>Catarrhini</taxon>
        <taxon>Cercopithecidae</taxon>
        <taxon>Cercopithecinae</taxon>
        <taxon>Papio</taxon>
    </lineage>
</organism>